<comment type="similarity">
    <text evidence="1">Belongs to the UPF0213 family.</text>
</comment>
<feature type="domain" description="GIY-YIG" evidence="2">
    <location>
        <begin position="64"/>
        <end position="139"/>
    </location>
</feature>
<dbReference type="InterPro" id="IPR000305">
    <property type="entry name" value="GIY-YIG_endonuc"/>
</dbReference>
<proteinExistence type="inferred from homology"/>
<dbReference type="PATRIC" id="fig|29290.4.peg.1539"/>
<evidence type="ECO:0000259" key="2">
    <source>
        <dbReference type="PROSITE" id="PS50164"/>
    </source>
</evidence>
<dbReference type="Proteomes" id="UP000033423">
    <property type="component" value="Unassembled WGS sequence"/>
</dbReference>
<comment type="caution">
    <text evidence="3">The sequence shown here is derived from an EMBL/GenBank/DDBJ whole genome shotgun (WGS) entry which is preliminary data.</text>
</comment>
<organism evidence="3 4">
    <name type="scientific">Candidatus Magnetobacterium bavaricum</name>
    <dbReference type="NCBI Taxonomy" id="29290"/>
    <lineage>
        <taxon>Bacteria</taxon>
        <taxon>Pseudomonadati</taxon>
        <taxon>Nitrospirota</taxon>
        <taxon>Thermodesulfovibrionia</taxon>
        <taxon>Thermodesulfovibrionales</taxon>
        <taxon>Candidatus Magnetobacteriaceae</taxon>
        <taxon>Candidatus Magnetobacterium</taxon>
    </lineage>
</organism>
<evidence type="ECO:0000313" key="3">
    <source>
        <dbReference type="EMBL" id="KJU86639.1"/>
    </source>
</evidence>
<name>A0A0F3GXC4_9BACT</name>
<dbReference type="SUPFAM" id="SSF82771">
    <property type="entry name" value="GIY-YIG endonuclease"/>
    <property type="match status" value="1"/>
</dbReference>
<dbReference type="Gene3D" id="3.40.1440.10">
    <property type="entry name" value="GIY-YIG endonuclease"/>
    <property type="match status" value="1"/>
</dbReference>
<evidence type="ECO:0000313" key="4">
    <source>
        <dbReference type="Proteomes" id="UP000033423"/>
    </source>
</evidence>
<dbReference type="InterPro" id="IPR050190">
    <property type="entry name" value="UPF0213_domain"/>
</dbReference>
<dbReference type="CDD" id="cd10448">
    <property type="entry name" value="GIY-YIG_unchar_3"/>
    <property type="match status" value="1"/>
</dbReference>
<dbReference type="PANTHER" id="PTHR34477">
    <property type="entry name" value="UPF0213 PROTEIN YHBQ"/>
    <property type="match status" value="1"/>
</dbReference>
<dbReference type="PANTHER" id="PTHR34477:SF5">
    <property type="entry name" value="BSL5627 PROTEIN"/>
    <property type="match status" value="1"/>
</dbReference>
<keyword evidence="4" id="KW-1185">Reference proteome</keyword>
<dbReference type="AlphaFoldDB" id="A0A0F3GXC4"/>
<evidence type="ECO:0000256" key="1">
    <source>
        <dbReference type="ARBA" id="ARBA00007435"/>
    </source>
</evidence>
<dbReference type="Pfam" id="PF01541">
    <property type="entry name" value="GIY-YIG"/>
    <property type="match status" value="1"/>
</dbReference>
<sequence>MHKFLVGILKLLSNLSLHFFLNRISCSFKKMDSHSLFKPGTCFTGMTGNGILRPYVPDHPGLARTGVIPAQAGIHSTTYIGVTSDLARRVYEHKNDLVDGFTKKYGVHSLVYYEMAEGINSMIAREKQLKKWKRDWKIQLIESVNPEWEDLYGFLL</sequence>
<accession>A0A0F3GXC4</accession>
<dbReference type="InterPro" id="IPR035901">
    <property type="entry name" value="GIY-YIG_endonuc_sf"/>
</dbReference>
<protein>
    <submittedName>
        <fullName evidence="3">Excinuclease ABC C subunit domain-containing protein</fullName>
    </submittedName>
</protein>
<dbReference type="PROSITE" id="PS50164">
    <property type="entry name" value="GIY_YIG"/>
    <property type="match status" value="1"/>
</dbReference>
<dbReference type="EMBL" id="LACI01000516">
    <property type="protein sequence ID" value="KJU86639.1"/>
    <property type="molecule type" value="Genomic_DNA"/>
</dbReference>
<reference evidence="3 4" key="1">
    <citation type="submission" date="2015-02" db="EMBL/GenBank/DDBJ databases">
        <title>Single-cell genomics of uncultivated deep-branching MTB reveals a conserved set of magnetosome genes.</title>
        <authorList>
            <person name="Kolinko S."/>
            <person name="Richter M."/>
            <person name="Glockner F.O."/>
            <person name="Brachmann A."/>
            <person name="Schuler D."/>
        </authorList>
    </citation>
    <scope>NUCLEOTIDE SEQUENCE [LARGE SCALE GENOMIC DNA]</scope>
    <source>
        <strain evidence="3">TM-1</strain>
    </source>
</reference>
<gene>
    <name evidence="3" type="ORF">MBAV_001168</name>
</gene>